<evidence type="ECO:0008006" key="5">
    <source>
        <dbReference type="Google" id="ProtNLM"/>
    </source>
</evidence>
<dbReference type="OrthoDB" id="3251775at2759"/>
<protein>
    <recommendedName>
        <fullName evidence="5">Transmembrane protein</fullName>
    </recommendedName>
</protein>
<dbReference type="AlphaFoldDB" id="A0A5N5QKC4"/>
<organism evidence="3 4">
    <name type="scientific">Ceratobasidium theobromae</name>
    <dbReference type="NCBI Taxonomy" id="1582974"/>
    <lineage>
        <taxon>Eukaryota</taxon>
        <taxon>Fungi</taxon>
        <taxon>Dikarya</taxon>
        <taxon>Basidiomycota</taxon>
        <taxon>Agaricomycotina</taxon>
        <taxon>Agaricomycetes</taxon>
        <taxon>Cantharellales</taxon>
        <taxon>Ceratobasidiaceae</taxon>
        <taxon>Ceratobasidium</taxon>
    </lineage>
</organism>
<comment type="caution">
    <text evidence="3">The sequence shown here is derived from an EMBL/GenBank/DDBJ whole genome shotgun (WGS) entry which is preliminary data.</text>
</comment>
<feature type="compositionally biased region" description="Acidic residues" evidence="1">
    <location>
        <begin position="267"/>
        <end position="277"/>
    </location>
</feature>
<keyword evidence="2" id="KW-1133">Transmembrane helix</keyword>
<feature type="transmembrane region" description="Helical" evidence="2">
    <location>
        <begin position="185"/>
        <end position="204"/>
    </location>
</feature>
<proteinExistence type="predicted"/>
<name>A0A5N5QKC4_9AGAM</name>
<gene>
    <name evidence="3" type="ORF">CTheo_4388</name>
</gene>
<keyword evidence="2" id="KW-0472">Membrane</keyword>
<feature type="region of interest" description="Disordered" evidence="1">
    <location>
        <begin position="267"/>
        <end position="322"/>
    </location>
</feature>
<evidence type="ECO:0000256" key="1">
    <source>
        <dbReference type="SAM" id="MobiDB-lite"/>
    </source>
</evidence>
<reference evidence="3 4" key="1">
    <citation type="journal article" date="2019" name="Fungal Biol. Biotechnol.">
        <title>Draft genome sequence of fastidious pathogen Ceratobasidium theobromae, which causes vascular-streak dieback in Theobroma cacao.</title>
        <authorList>
            <person name="Ali S.S."/>
            <person name="Asman A."/>
            <person name="Shao J."/>
            <person name="Firmansyah A.P."/>
            <person name="Susilo A.W."/>
            <person name="Rosmana A."/>
            <person name="McMahon P."/>
            <person name="Junaid M."/>
            <person name="Guest D."/>
            <person name="Kheng T.Y."/>
            <person name="Meinhardt L.W."/>
            <person name="Bailey B.A."/>
        </authorList>
    </citation>
    <scope>NUCLEOTIDE SEQUENCE [LARGE SCALE GENOMIC DNA]</scope>
    <source>
        <strain evidence="3 4">CT2</strain>
    </source>
</reference>
<feature type="transmembrane region" description="Helical" evidence="2">
    <location>
        <begin position="51"/>
        <end position="77"/>
    </location>
</feature>
<dbReference type="EMBL" id="SSOP01000074">
    <property type="protein sequence ID" value="KAB5592180.1"/>
    <property type="molecule type" value="Genomic_DNA"/>
</dbReference>
<dbReference type="Proteomes" id="UP000383932">
    <property type="component" value="Unassembled WGS sequence"/>
</dbReference>
<keyword evidence="2" id="KW-0812">Transmembrane</keyword>
<keyword evidence="4" id="KW-1185">Reference proteome</keyword>
<accession>A0A5N5QKC4</accession>
<feature type="compositionally biased region" description="Basic and acidic residues" evidence="1">
    <location>
        <begin position="278"/>
        <end position="289"/>
    </location>
</feature>
<feature type="transmembrane region" description="Helical" evidence="2">
    <location>
        <begin position="97"/>
        <end position="118"/>
    </location>
</feature>
<sequence length="322" mass="36470">MIDPLRQLTVVQFCRGWVPSEGYAEIISLGISNVLLLLRVHALYGRSRKVLVLLGAFYVLTYAAIFVTATLALVHMIPQLTYSSLAGICSISQKPVTLQAVWAAPLGFEILIFSMTFYKCLEHAKTQQLHIPLLQTLYRDGFLYFLVSNVCHMFGRTLMKDRQIIVVFRILNLALWIVAPPSLIYLGLYFIWAIITLLISRLLLNLRDVTNHTQWSAETDVWGLSNMQFAPRSDCDTMHKRTIPVSSTGFSGSSRLTDVLEWLEEEEAGKEELDFDPEERRAGKRKQQEPDVEVASPDSGMELGPIRRGTTRFLVDNEGKSE</sequence>
<feature type="transmembrane region" description="Helical" evidence="2">
    <location>
        <begin position="163"/>
        <end position="179"/>
    </location>
</feature>
<evidence type="ECO:0000313" key="4">
    <source>
        <dbReference type="Proteomes" id="UP000383932"/>
    </source>
</evidence>
<feature type="transmembrane region" description="Helical" evidence="2">
    <location>
        <begin position="26"/>
        <end position="44"/>
    </location>
</feature>
<evidence type="ECO:0000313" key="3">
    <source>
        <dbReference type="EMBL" id="KAB5592180.1"/>
    </source>
</evidence>
<evidence type="ECO:0000256" key="2">
    <source>
        <dbReference type="SAM" id="Phobius"/>
    </source>
</evidence>